<feature type="transmembrane region" description="Helical" evidence="1">
    <location>
        <begin position="23"/>
        <end position="44"/>
    </location>
</feature>
<dbReference type="RefSeq" id="WP_175481760.1">
    <property type="nucleotide sequence ID" value="NZ_FOCM01000007.1"/>
</dbReference>
<evidence type="ECO:0000313" key="3">
    <source>
        <dbReference type="Proteomes" id="UP000199372"/>
    </source>
</evidence>
<proteinExistence type="predicted"/>
<organism evidence="2 3">
    <name type="scientific">Palleronia pelagia</name>
    <dbReference type="NCBI Taxonomy" id="387096"/>
    <lineage>
        <taxon>Bacteria</taxon>
        <taxon>Pseudomonadati</taxon>
        <taxon>Pseudomonadota</taxon>
        <taxon>Alphaproteobacteria</taxon>
        <taxon>Rhodobacterales</taxon>
        <taxon>Roseobacteraceae</taxon>
        <taxon>Palleronia</taxon>
    </lineage>
</organism>
<sequence length="45" mass="5065">MRDIRGTMRKVWSDLNPSEPSPWYLAKLMAFMVAIMALGLLIGAL</sequence>
<reference evidence="3" key="1">
    <citation type="submission" date="2016-10" db="EMBL/GenBank/DDBJ databases">
        <authorList>
            <person name="Varghese N."/>
            <person name="Submissions S."/>
        </authorList>
    </citation>
    <scope>NUCLEOTIDE SEQUENCE [LARGE SCALE GENOMIC DNA]</scope>
    <source>
        <strain evidence="3">DSM 26893</strain>
    </source>
</reference>
<evidence type="ECO:0000256" key="1">
    <source>
        <dbReference type="SAM" id="Phobius"/>
    </source>
</evidence>
<keyword evidence="1" id="KW-1133">Transmembrane helix</keyword>
<keyword evidence="3" id="KW-1185">Reference proteome</keyword>
<dbReference type="Proteomes" id="UP000199372">
    <property type="component" value="Unassembled WGS sequence"/>
</dbReference>
<name>A0A1H8K8W3_9RHOB</name>
<protein>
    <submittedName>
        <fullName evidence="2">Uncharacterized protein</fullName>
    </submittedName>
</protein>
<keyword evidence="1" id="KW-0812">Transmembrane</keyword>
<dbReference type="EMBL" id="FOCM01000007">
    <property type="protein sequence ID" value="SEN89364.1"/>
    <property type="molecule type" value="Genomic_DNA"/>
</dbReference>
<accession>A0A1H8K8W3</accession>
<keyword evidence="1" id="KW-0472">Membrane</keyword>
<evidence type="ECO:0000313" key="2">
    <source>
        <dbReference type="EMBL" id="SEN89364.1"/>
    </source>
</evidence>
<dbReference type="AlphaFoldDB" id="A0A1H8K8W3"/>
<gene>
    <name evidence="2" type="ORF">SAMN04488011_107150</name>
</gene>